<proteinExistence type="predicted"/>
<dbReference type="InterPro" id="IPR013105">
    <property type="entry name" value="TPR_2"/>
</dbReference>
<dbReference type="PANTHER" id="PTHR12558:SF13">
    <property type="entry name" value="CELL DIVISION CYCLE PROTEIN 27 HOMOLOG"/>
    <property type="match status" value="1"/>
</dbReference>
<organism evidence="4 5">
    <name type="scientific">Anaerohalosphaera lusitana</name>
    <dbReference type="NCBI Taxonomy" id="1936003"/>
    <lineage>
        <taxon>Bacteria</taxon>
        <taxon>Pseudomonadati</taxon>
        <taxon>Planctomycetota</taxon>
        <taxon>Phycisphaerae</taxon>
        <taxon>Sedimentisphaerales</taxon>
        <taxon>Anaerohalosphaeraceae</taxon>
        <taxon>Anaerohalosphaera</taxon>
    </lineage>
</organism>
<evidence type="ECO:0000256" key="3">
    <source>
        <dbReference type="PROSITE-ProRule" id="PRU00339"/>
    </source>
</evidence>
<dbReference type="InterPro" id="IPR011990">
    <property type="entry name" value="TPR-like_helical_dom_sf"/>
</dbReference>
<evidence type="ECO:0000256" key="2">
    <source>
        <dbReference type="ARBA" id="ARBA00022803"/>
    </source>
</evidence>
<dbReference type="KEGG" id="alus:STSP2_02654"/>
<dbReference type="Pfam" id="PF13181">
    <property type="entry name" value="TPR_8"/>
    <property type="match status" value="1"/>
</dbReference>
<keyword evidence="5" id="KW-1185">Reference proteome</keyword>
<dbReference type="Pfam" id="PF25058">
    <property type="entry name" value="ARM_TT21"/>
    <property type="match status" value="1"/>
</dbReference>
<dbReference type="OrthoDB" id="221446at2"/>
<dbReference type="Proteomes" id="UP000189674">
    <property type="component" value="Chromosome"/>
</dbReference>
<accession>A0A1U9NP04</accession>
<dbReference type="EMBL" id="CP019791">
    <property type="protein sequence ID" value="AQT69464.1"/>
    <property type="molecule type" value="Genomic_DNA"/>
</dbReference>
<reference evidence="5" key="1">
    <citation type="submission" date="2017-02" db="EMBL/GenBank/DDBJ databases">
        <title>Comparative genomics and description of representatives of a novel lineage of planctomycetes thriving in anoxic sediments.</title>
        <authorList>
            <person name="Spring S."/>
            <person name="Bunk B."/>
            <person name="Sproer C."/>
        </authorList>
    </citation>
    <scope>NUCLEOTIDE SEQUENCE [LARGE SCALE GENOMIC DNA]</scope>
    <source>
        <strain evidence="5">ST-NAGAB-D1</strain>
    </source>
</reference>
<evidence type="ECO:0000313" key="4">
    <source>
        <dbReference type="EMBL" id="AQT69464.1"/>
    </source>
</evidence>
<dbReference type="SUPFAM" id="SSF48452">
    <property type="entry name" value="TPR-like"/>
    <property type="match status" value="5"/>
</dbReference>
<gene>
    <name evidence="4" type="ORF">STSP2_02654</name>
</gene>
<feature type="repeat" description="TPR" evidence="3">
    <location>
        <begin position="1331"/>
        <end position="1364"/>
    </location>
</feature>
<dbReference type="Pfam" id="PF13424">
    <property type="entry name" value="TPR_12"/>
    <property type="match status" value="1"/>
</dbReference>
<dbReference type="PROSITE" id="PS50005">
    <property type="entry name" value="TPR"/>
    <property type="match status" value="5"/>
</dbReference>
<dbReference type="Pfam" id="PF07719">
    <property type="entry name" value="TPR_2"/>
    <property type="match status" value="1"/>
</dbReference>
<sequence length="1391" mass="159883">MSRKKRNIITALSAFILLVVVIFALNVIHDWQQKRLSEKTYSQGLNAYQQNNWAQAAKHFRTYLSKNGTDNEILAKFAQAQLNRRPLKKQYFDSAIRSYRRILLNDPQNLTAAMALIDRLIENDLPAEAELVVNRLTGLAKHPQIRLRLALAKQKQGDFNSAVKITKQLIQSDPRILKAYELLIQTASQKPEIMNEAGMYWCEKCQEENPQNPMSHILMAEQQIMQGNDEQALNDLNNAAALPNMSHDVHLRLADNYKNLNKTDLSLQHLEHARKIEANSFKLWKAYAEHAITSSDTSKMTYVAQQALKDLDPDDWDFTPIAAELLIHSDELNQAEQMIQQYRENGGLRTTACFLEGLIFVRRNENSRAIDSWERALQLGDPTLRTRLELAALFLQQGLPYRAQRVLTDCDNYENRIEVLLLRAQTARLLKKAPEAIEYYQKALQLYPENADIMSRYFDYALTVFEDPDIPISKGELGSVLERLLNTDIPKPKKRLLSMRFYLAADQLNNCEKELNQLKQEGSLTSEHLLIQADLEYKKSDLRKALDILETIQPDDPYYIQASLKGARICTKSGNPELSESFLQRKLEHAASKEARNILLVSLLDITNDRTDDADFSKLKTLHERFGPSIALNRRLLHCDQTYDEPLLVESLIDELRNIEGENGWRWRYETVRHWLNLPDFTSRYTEAVQLTEEIQRMYPELQTSHILMARTHETARRTNLALKSYRQALQQNPSDIDLALELIKVLKRADKHKEAETLSRTYIDRFPYNPLLASLSADYYISHEQLQKAEMVLSKVIEKEPDNITILLRLIETQISMKDFDSAERTLSDLLKQLPAAQSIESCTAAVNFSLAKGDTRTAVKYCNDLLKNRESSRPYLLRARIYSLTGKTTLAMDDLLRAVQVEPTDSGAWLELAVFYHSIGDIKQSIEAIGKCLQIDPYDPTIRKHASRIMLESNDTAVRKRGLEILKKERSKNKEDTSLALLEAQSLYRMRNRTDRLKAEEILRLLIKKNPLDSNLWLTWVHELKRLNETEKASQVLEQGLIYLPNNPLLLSQIENLGREDMDHDSVKRLQEVVRSRPSDSQAAIALARKLIDSQKPDEASELLEKQLAVCQPQARPRLETLHAVAQYHGGHIDKSEKEFNELLKKYPGNPLILAERFRVLFQQGRQAEIEELAKAEIQKDPRQKPLFIAVIRQMANYEDTKSVTLATSIAEAVHTVFENDATIMSILGALYRKRQKDQDSIRMYTKIVSQYPEHVEAINNLAWLRSEVDRKYNEAFDLTQQGLDTADSYPNLIDTRGVINYRMENYKAARSDFIRALETAEVGGPLYVNSTFHLGRTLAAMNENKQALQKLKEALEFNEYAKVLSNQNIEEANRLINLLIGTVEQNEH</sequence>
<keyword evidence="1" id="KW-0677">Repeat</keyword>
<dbReference type="STRING" id="1936003.STSP2_02654"/>
<feature type="repeat" description="TPR" evidence="3">
    <location>
        <begin position="874"/>
        <end position="907"/>
    </location>
</feature>
<dbReference type="Pfam" id="PF13174">
    <property type="entry name" value="TPR_6"/>
    <property type="match status" value="2"/>
</dbReference>
<keyword evidence="2 3" id="KW-0802">TPR repeat</keyword>
<feature type="repeat" description="TPR" evidence="3">
    <location>
        <begin position="1224"/>
        <end position="1257"/>
    </location>
</feature>
<evidence type="ECO:0000313" key="5">
    <source>
        <dbReference type="Proteomes" id="UP000189674"/>
    </source>
</evidence>
<dbReference type="RefSeq" id="WP_146663149.1">
    <property type="nucleotide sequence ID" value="NZ_CP019791.1"/>
</dbReference>
<feature type="repeat" description="TPR" evidence="3">
    <location>
        <begin position="908"/>
        <end position="941"/>
    </location>
</feature>
<name>A0A1U9NP04_9BACT</name>
<protein>
    <submittedName>
        <fullName evidence="4">Tetratricopeptide repeat protein</fullName>
    </submittedName>
</protein>
<dbReference type="PANTHER" id="PTHR12558">
    <property type="entry name" value="CELL DIVISION CYCLE 16,23,27"/>
    <property type="match status" value="1"/>
</dbReference>
<dbReference type="Pfam" id="PF14559">
    <property type="entry name" value="TPR_19"/>
    <property type="match status" value="1"/>
</dbReference>
<dbReference type="Gene3D" id="1.25.40.10">
    <property type="entry name" value="Tetratricopeptide repeat domain"/>
    <property type="match status" value="6"/>
</dbReference>
<evidence type="ECO:0000256" key="1">
    <source>
        <dbReference type="ARBA" id="ARBA00022737"/>
    </source>
</evidence>
<feature type="repeat" description="TPR" evidence="3">
    <location>
        <begin position="417"/>
        <end position="450"/>
    </location>
</feature>
<dbReference type="InterPro" id="IPR019734">
    <property type="entry name" value="TPR_rpt"/>
</dbReference>
<dbReference type="SMART" id="SM00028">
    <property type="entry name" value="TPR"/>
    <property type="match status" value="15"/>
</dbReference>